<gene>
    <name evidence="2" type="ORF">ATNIH1004_002361</name>
</gene>
<dbReference type="GeneID" id="54325063"/>
<reference evidence="2 3" key="1">
    <citation type="submission" date="2019-08" db="EMBL/GenBank/DDBJ databases">
        <title>The genome sequence of a newly discovered highly antifungal drug resistant Aspergillus species, Aspergillus tanneri NIH 1004.</title>
        <authorList>
            <person name="Mounaud S."/>
            <person name="Singh I."/>
            <person name="Joardar V."/>
            <person name="Pakala S."/>
            <person name="Pakala S."/>
            <person name="Venepally P."/>
            <person name="Chung J.K."/>
            <person name="Losada L."/>
            <person name="Nierman W.C."/>
        </authorList>
    </citation>
    <scope>NUCLEOTIDE SEQUENCE [LARGE SCALE GENOMIC DNA]</scope>
    <source>
        <strain evidence="2 3">NIH1004</strain>
    </source>
</reference>
<keyword evidence="1" id="KW-0175">Coiled coil</keyword>
<dbReference type="EMBL" id="QUQM01000001">
    <property type="protein sequence ID" value="KAA8649689.1"/>
    <property type="molecule type" value="Genomic_DNA"/>
</dbReference>
<evidence type="ECO:0000313" key="2">
    <source>
        <dbReference type="EMBL" id="KAA8649689.1"/>
    </source>
</evidence>
<accession>A0A5M9MYF8</accession>
<proteinExistence type="predicted"/>
<dbReference type="RefSeq" id="XP_033429050.1">
    <property type="nucleotide sequence ID" value="XM_033567055.1"/>
</dbReference>
<organism evidence="2 3">
    <name type="scientific">Aspergillus tanneri</name>
    <dbReference type="NCBI Taxonomy" id="1220188"/>
    <lineage>
        <taxon>Eukaryota</taxon>
        <taxon>Fungi</taxon>
        <taxon>Dikarya</taxon>
        <taxon>Ascomycota</taxon>
        <taxon>Pezizomycotina</taxon>
        <taxon>Eurotiomycetes</taxon>
        <taxon>Eurotiomycetidae</taxon>
        <taxon>Eurotiales</taxon>
        <taxon>Aspergillaceae</taxon>
        <taxon>Aspergillus</taxon>
        <taxon>Aspergillus subgen. Circumdati</taxon>
    </lineage>
</organism>
<feature type="coiled-coil region" evidence="1">
    <location>
        <begin position="72"/>
        <end position="99"/>
    </location>
</feature>
<sequence>MNKPGPCAMRLQDIESLSPASKSATIRSIANDISSVFIRIYKLVDRGILSSKHTAPIDEVIQIITRVEGSHRRMLGRTIRRYQRRAKQWRREKRWMRRQFGEFVKRSDAMHGRWKKRVEKLNKELAYTKRVFKCDFLHTIAGNGNRRAVGEDKSVRTNETSVASDPLQ</sequence>
<dbReference type="OrthoDB" id="4369471at2759"/>
<dbReference type="VEuPathDB" id="FungiDB:EYZ11_012255"/>
<protein>
    <submittedName>
        <fullName evidence="2">Uncharacterized protein</fullName>
    </submittedName>
</protein>
<dbReference type="Proteomes" id="UP000324241">
    <property type="component" value="Unassembled WGS sequence"/>
</dbReference>
<comment type="caution">
    <text evidence="2">The sequence shown here is derived from an EMBL/GenBank/DDBJ whole genome shotgun (WGS) entry which is preliminary data.</text>
</comment>
<dbReference type="AlphaFoldDB" id="A0A5M9MYF8"/>
<evidence type="ECO:0000256" key="1">
    <source>
        <dbReference type="SAM" id="Coils"/>
    </source>
</evidence>
<evidence type="ECO:0000313" key="3">
    <source>
        <dbReference type="Proteomes" id="UP000324241"/>
    </source>
</evidence>
<name>A0A5M9MYF8_9EURO</name>